<comment type="caution">
    <text evidence="1">The sequence shown here is derived from an EMBL/GenBank/DDBJ whole genome shotgun (WGS) entry which is preliminary data.</text>
</comment>
<evidence type="ECO:0000313" key="1">
    <source>
        <dbReference type="EMBL" id="KAL2055007.1"/>
    </source>
</evidence>
<gene>
    <name evidence="1" type="ORF">ABVK25_004829</name>
</gene>
<keyword evidence="2" id="KW-1185">Reference proteome</keyword>
<sequence length="138" mass="15486">MDPFGDVSPCKSIINGILSSTTTQHVVRTPVSFWRFSTPLALWPDLLPTSLKLASFSESLLLDVQLDYWLDGEGQHSAKFVLLRRLHVNFISEDTPLDLPGRLYSTKSCELRASRWALAELPMLRFHIAGLCPAANFL</sequence>
<proteinExistence type="predicted"/>
<evidence type="ECO:0000313" key="2">
    <source>
        <dbReference type="Proteomes" id="UP001590951"/>
    </source>
</evidence>
<accession>A0ABR4BC56</accession>
<organism evidence="1 2">
    <name type="scientific">Lepraria finkii</name>
    <dbReference type="NCBI Taxonomy" id="1340010"/>
    <lineage>
        <taxon>Eukaryota</taxon>
        <taxon>Fungi</taxon>
        <taxon>Dikarya</taxon>
        <taxon>Ascomycota</taxon>
        <taxon>Pezizomycotina</taxon>
        <taxon>Lecanoromycetes</taxon>
        <taxon>OSLEUM clade</taxon>
        <taxon>Lecanoromycetidae</taxon>
        <taxon>Lecanorales</taxon>
        <taxon>Lecanorineae</taxon>
        <taxon>Stereocaulaceae</taxon>
        <taxon>Lepraria</taxon>
    </lineage>
</organism>
<protein>
    <submittedName>
        <fullName evidence="1">Uncharacterized protein</fullName>
    </submittedName>
</protein>
<dbReference type="Proteomes" id="UP001590951">
    <property type="component" value="Unassembled WGS sequence"/>
</dbReference>
<dbReference type="EMBL" id="JBHFEH010000013">
    <property type="protein sequence ID" value="KAL2055007.1"/>
    <property type="molecule type" value="Genomic_DNA"/>
</dbReference>
<reference evidence="1 2" key="1">
    <citation type="submission" date="2024-09" db="EMBL/GenBank/DDBJ databases">
        <title>Rethinking Asexuality: The Enigmatic Case of Functional Sexual Genes in Lepraria (Stereocaulaceae).</title>
        <authorList>
            <person name="Doellman M."/>
            <person name="Sun Y."/>
            <person name="Barcenas-Pena A."/>
            <person name="Lumbsch H.T."/>
            <person name="Grewe F."/>
        </authorList>
    </citation>
    <scope>NUCLEOTIDE SEQUENCE [LARGE SCALE GENOMIC DNA]</scope>
    <source>
        <strain evidence="1 2">Grewe 0041</strain>
    </source>
</reference>
<name>A0ABR4BC56_9LECA</name>